<evidence type="ECO:0000313" key="6">
    <source>
        <dbReference type="EMBL" id="UVI35793.1"/>
    </source>
</evidence>
<dbReference type="CDD" id="cd06170">
    <property type="entry name" value="LuxR_C_like"/>
    <property type="match status" value="1"/>
</dbReference>
<feature type="region of interest" description="Disordered" evidence="4">
    <location>
        <begin position="615"/>
        <end position="649"/>
    </location>
</feature>
<dbReference type="PROSITE" id="PS50043">
    <property type="entry name" value="HTH_LUXR_2"/>
    <property type="match status" value="1"/>
</dbReference>
<dbReference type="Pfam" id="PF00196">
    <property type="entry name" value="GerE"/>
    <property type="match status" value="1"/>
</dbReference>
<dbReference type="InterPro" id="IPR003593">
    <property type="entry name" value="AAA+_ATPase"/>
</dbReference>
<gene>
    <name evidence="6" type="ORF">L1F31_17015</name>
</gene>
<accession>A0ABY5SRI6</accession>
<dbReference type="Gene3D" id="1.10.10.10">
    <property type="entry name" value="Winged helix-like DNA-binding domain superfamily/Winged helix DNA-binding domain"/>
    <property type="match status" value="1"/>
</dbReference>
<dbReference type="SMART" id="SM00421">
    <property type="entry name" value="HTH_LUXR"/>
    <property type="match status" value="1"/>
</dbReference>
<dbReference type="SMART" id="SM00382">
    <property type="entry name" value="AAA"/>
    <property type="match status" value="1"/>
</dbReference>
<dbReference type="EMBL" id="CP093443">
    <property type="protein sequence ID" value="UVI35793.1"/>
    <property type="molecule type" value="Genomic_DNA"/>
</dbReference>
<dbReference type="Proteomes" id="UP001064879">
    <property type="component" value="Chromosome"/>
</dbReference>
<keyword evidence="7" id="KW-1185">Reference proteome</keyword>
<evidence type="ECO:0000259" key="5">
    <source>
        <dbReference type="PROSITE" id="PS50043"/>
    </source>
</evidence>
<keyword evidence="1" id="KW-0805">Transcription regulation</keyword>
<evidence type="ECO:0000256" key="1">
    <source>
        <dbReference type="ARBA" id="ARBA00023015"/>
    </source>
</evidence>
<evidence type="ECO:0000256" key="4">
    <source>
        <dbReference type="SAM" id="MobiDB-lite"/>
    </source>
</evidence>
<evidence type="ECO:0000256" key="3">
    <source>
        <dbReference type="ARBA" id="ARBA00023163"/>
    </source>
</evidence>
<dbReference type="CDD" id="cd00009">
    <property type="entry name" value="AAA"/>
    <property type="match status" value="1"/>
</dbReference>
<evidence type="ECO:0000256" key="2">
    <source>
        <dbReference type="ARBA" id="ARBA00023125"/>
    </source>
</evidence>
<dbReference type="RefSeq" id="WP_265418410.1">
    <property type="nucleotide sequence ID" value="NZ_CP093443.1"/>
</dbReference>
<sequence>MTSSVASHSSVVGSAVARQAEIADIVAILADPSTDGVLIIGATGMGKTTVLNAVATNFEPEVPVFRFRGSNLIANRSLGIFEILLTTEGEAADEISLGAAFSIVTRVFARSAGAHTPVIVVDNADRVDEQSLSIISQLAAEGRIRVLAAAETVRRPVDLLADLWGSGKVVRVDLESLDDSAVAAFAREAGHEVDEHAIADLSMRSRGNPRLLSRLFADRESTPLARRSAEDRVLWNILPAQRRILELIAMIGALPYDALHAMCEVDLLDNLVERGIVAIGRDRCSEVSLVEPALALVVQDSVPSSRSLELLREVLPVLDTLTLQGAALFGKVSWMLEWGIHVDPQTTFRAASWANGRGDFSGAVGLLRGSHSDIPELQLELARAEYGRGDNVEAEVILDRLISSSNDGDSSDEYLSRLACLELRVTDPREPQSLRTEWVRDRLVDAVHIGRLDVTRAQFEMRGGRFDAARIISERVFRDFSCLPRHRQRACAILGSVSVIRGQIERGLTYLIQAEAMLNLPDTTSFEVEDSTPQIFAGHYLAGSWDRARAALKYASPRMDLSTAAALVDLWTGHITRAHQSLDRTPQGRAEAGQDQSLRLAALHLAEGYLQMREASTSRAPKTMPGRRTSSRGESRRLGPRSAGRVPGPMHGVPNSEFNWLQDFTTDLLELQSSALTNPQKTAEELYALGAEADELGAHTLTVYAWLEASRHGSQSAQVDLTRAAGSVDGDLGRLAAVVARAYGDAEDTALTDAAEAALSFGAVVISADLARTARDRAVQKGDAAGVKRARALLDSSLRTITFDAGGADLSAMLTDIEKKLVLGVAGGSSNAELGAQLHLSVRTVEWHLGRIYRRLHVSDRQELKQIAWRLA</sequence>
<organism evidence="6 7">
    <name type="scientific">Brevibacterium spongiae</name>
    <dbReference type="NCBI Taxonomy" id="2909672"/>
    <lineage>
        <taxon>Bacteria</taxon>
        <taxon>Bacillati</taxon>
        <taxon>Actinomycetota</taxon>
        <taxon>Actinomycetes</taxon>
        <taxon>Micrococcales</taxon>
        <taxon>Brevibacteriaceae</taxon>
        <taxon>Brevibacterium</taxon>
    </lineage>
</organism>
<keyword evidence="3" id="KW-0804">Transcription</keyword>
<dbReference type="Gene3D" id="3.40.50.300">
    <property type="entry name" value="P-loop containing nucleotide triphosphate hydrolases"/>
    <property type="match status" value="1"/>
</dbReference>
<reference evidence="6" key="1">
    <citation type="submission" date="2022-03" db="EMBL/GenBank/DDBJ databases">
        <title>Brevibacterium spongiae sp. nov., isolated from marine sponge.</title>
        <authorList>
            <person name="Li Z."/>
            <person name="Zhang M."/>
        </authorList>
    </citation>
    <scope>NUCLEOTIDE SEQUENCE</scope>
    <source>
        <strain evidence="6">WHS-Z9</strain>
    </source>
</reference>
<dbReference type="InterPro" id="IPR016032">
    <property type="entry name" value="Sig_transdc_resp-reg_C-effctor"/>
</dbReference>
<evidence type="ECO:0000313" key="7">
    <source>
        <dbReference type="Proteomes" id="UP001064879"/>
    </source>
</evidence>
<keyword evidence="2" id="KW-0238">DNA-binding</keyword>
<dbReference type="PRINTS" id="PR00038">
    <property type="entry name" value="HTHLUXR"/>
</dbReference>
<dbReference type="InterPro" id="IPR027417">
    <property type="entry name" value="P-loop_NTPase"/>
</dbReference>
<dbReference type="Pfam" id="PF13191">
    <property type="entry name" value="AAA_16"/>
    <property type="match status" value="1"/>
</dbReference>
<dbReference type="InterPro" id="IPR000792">
    <property type="entry name" value="Tscrpt_reg_LuxR_C"/>
</dbReference>
<feature type="domain" description="HTH luxR-type" evidence="5">
    <location>
        <begin position="807"/>
        <end position="872"/>
    </location>
</feature>
<dbReference type="InterPro" id="IPR036388">
    <property type="entry name" value="WH-like_DNA-bd_sf"/>
</dbReference>
<dbReference type="SUPFAM" id="SSF46894">
    <property type="entry name" value="C-terminal effector domain of the bipartite response regulators"/>
    <property type="match status" value="1"/>
</dbReference>
<dbReference type="InterPro" id="IPR041664">
    <property type="entry name" value="AAA_16"/>
</dbReference>
<dbReference type="PANTHER" id="PTHR44688:SF16">
    <property type="entry name" value="DNA-BINDING TRANSCRIPTIONAL ACTIVATOR DEVR_DOSR"/>
    <property type="match status" value="1"/>
</dbReference>
<proteinExistence type="predicted"/>
<dbReference type="SUPFAM" id="SSF52540">
    <property type="entry name" value="P-loop containing nucleoside triphosphate hydrolases"/>
    <property type="match status" value="1"/>
</dbReference>
<name>A0ABY5SRI6_9MICO</name>
<dbReference type="PANTHER" id="PTHR44688">
    <property type="entry name" value="DNA-BINDING TRANSCRIPTIONAL ACTIVATOR DEVR_DOSR"/>
    <property type="match status" value="1"/>
</dbReference>
<protein>
    <submittedName>
        <fullName evidence="6">LuxR family transcriptional regulator</fullName>
    </submittedName>
</protein>